<evidence type="ECO:0000313" key="1">
    <source>
        <dbReference type="EMBL" id="WKA00125.1"/>
    </source>
</evidence>
<dbReference type="PANTHER" id="PTHR48048:SF88">
    <property type="entry name" value="GLYCOSYLTRANSFERASE"/>
    <property type="match status" value="1"/>
</dbReference>
<name>A0ABY9CY98_VITVI</name>
<dbReference type="SUPFAM" id="SSF53756">
    <property type="entry name" value="UDP-Glycosyltransferase/glycogen phosphorylase"/>
    <property type="match status" value="1"/>
</dbReference>
<dbReference type="InterPro" id="IPR050481">
    <property type="entry name" value="UDP-glycosyltransf_plant"/>
</dbReference>
<sequence>MMEKAELVFVPSPAIGHVVASIEIAKLLTRQDDRISVTVLIMNLEASSSANFFADLVRAHALLVRDAVAKRQNSGSVRLAGLVIDMFCTPMIHVANEFGLPSYIYFTSSSAFLGFLLHLQSLHDDESVDVAEFKGSDADQLEEVPSFVNSVPAGVFPSVVLDKESGRTDVFLYHVRRFIQVKGIVVNTFMELESRAVNSFCSVAVPLVCPVGPILNAQFGSGGVNKMLML</sequence>
<organism evidence="1 2">
    <name type="scientific">Vitis vinifera</name>
    <name type="common">Grape</name>
    <dbReference type="NCBI Taxonomy" id="29760"/>
    <lineage>
        <taxon>Eukaryota</taxon>
        <taxon>Viridiplantae</taxon>
        <taxon>Streptophyta</taxon>
        <taxon>Embryophyta</taxon>
        <taxon>Tracheophyta</taxon>
        <taxon>Spermatophyta</taxon>
        <taxon>Magnoliopsida</taxon>
        <taxon>eudicotyledons</taxon>
        <taxon>Gunneridae</taxon>
        <taxon>Pentapetalae</taxon>
        <taxon>rosids</taxon>
        <taxon>Vitales</taxon>
        <taxon>Vitaceae</taxon>
        <taxon>Viteae</taxon>
        <taxon>Vitis</taxon>
    </lineage>
</organism>
<evidence type="ECO:0000313" key="2">
    <source>
        <dbReference type="Proteomes" id="UP001227230"/>
    </source>
</evidence>
<reference evidence="1 2" key="1">
    <citation type="journal article" date="2023" name="Hortic Res">
        <title>The complete reference genome for grapevine (Vitis vinifera L.) genetics and breeding.</title>
        <authorList>
            <person name="Shi X."/>
            <person name="Cao S."/>
            <person name="Wang X."/>
            <person name="Huang S."/>
            <person name="Wang Y."/>
            <person name="Liu Z."/>
            <person name="Liu W."/>
            <person name="Leng X."/>
            <person name="Peng Y."/>
            <person name="Wang N."/>
            <person name="Wang Y."/>
            <person name="Ma Z."/>
            <person name="Xu X."/>
            <person name="Zhang F."/>
            <person name="Xue H."/>
            <person name="Zhong H."/>
            <person name="Wang Y."/>
            <person name="Zhang K."/>
            <person name="Velt A."/>
            <person name="Avia K."/>
            <person name="Holtgrawe D."/>
            <person name="Grimplet J."/>
            <person name="Matus J.T."/>
            <person name="Ware D."/>
            <person name="Wu X."/>
            <person name="Wang H."/>
            <person name="Liu C."/>
            <person name="Fang Y."/>
            <person name="Rustenholz C."/>
            <person name="Cheng Z."/>
            <person name="Xiao H."/>
            <person name="Zhou Y."/>
        </authorList>
    </citation>
    <scope>NUCLEOTIDE SEQUENCE [LARGE SCALE GENOMIC DNA]</scope>
    <source>
        <strain evidence="2">cv. Pinot noir / PN40024</strain>
        <tissue evidence="1">Leaf</tissue>
    </source>
</reference>
<dbReference type="EMBL" id="CP126659">
    <property type="protein sequence ID" value="WKA00125.1"/>
    <property type="molecule type" value="Genomic_DNA"/>
</dbReference>
<dbReference type="Proteomes" id="UP001227230">
    <property type="component" value="Chromosome 12"/>
</dbReference>
<keyword evidence="2" id="KW-1185">Reference proteome</keyword>
<dbReference type="PANTHER" id="PTHR48048">
    <property type="entry name" value="GLYCOSYLTRANSFERASE"/>
    <property type="match status" value="1"/>
</dbReference>
<accession>A0ABY9CY98</accession>
<protein>
    <submittedName>
        <fullName evidence="1">Uncharacterized protein</fullName>
    </submittedName>
</protein>
<gene>
    <name evidence="1" type="ORF">VitviT2T_018515</name>
</gene>
<dbReference type="Gene3D" id="3.40.50.2000">
    <property type="entry name" value="Glycogen Phosphorylase B"/>
    <property type="match status" value="1"/>
</dbReference>
<proteinExistence type="predicted"/>